<organism evidence="2 3">
    <name type="scientific">Carnegiea gigantea</name>
    <dbReference type="NCBI Taxonomy" id="171969"/>
    <lineage>
        <taxon>Eukaryota</taxon>
        <taxon>Viridiplantae</taxon>
        <taxon>Streptophyta</taxon>
        <taxon>Embryophyta</taxon>
        <taxon>Tracheophyta</taxon>
        <taxon>Spermatophyta</taxon>
        <taxon>Magnoliopsida</taxon>
        <taxon>eudicotyledons</taxon>
        <taxon>Gunneridae</taxon>
        <taxon>Pentapetalae</taxon>
        <taxon>Caryophyllales</taxon>
        <taxon>Cactineae</taxon>
        <taxon>Cactaceae</taxon>
        <taxon>Cactoideae</taxon>
        <taxon>Echinocereeae</taxon>
        <taxon>Carnegiea</taxon>
    </lineage>
</organism>
<protein>
    <submittedName>
        <fullName evidence="2">Uncharacterized protein</fullName>
    </submittedName>
</protein>
<evidence type="ECO:0000313" key="2">
    <source>
        <dbReference type="EMBL" id="KAJ8436507.1"/>
    </source>
</evidence>
<dbReference type="EMBL" id="JAKOGI010000340">
    <property type="protein sequence ID" value="KAJ8436507.1"/>
    <property type="molecule type" value="Genomic_DNA"/>
</dbReference>
<evidence type="ECO:0000313" key="3">
    <source>
        <dbReference type="Proteomes" id="UP001153076"/>
    </source>
</evidence>
<keyword evidence="1" id="KW-0812">Transmembrane</keyword>
<feature type="transmembrane region" description="Helical" evidence="1">
    <location>
        <begin position="21"/>
        <end position="41"/>
    </location>
</feature>
<comment type="caution">
    <text evidence="2">The sequence shown here is derived from an EMBL/GenBank/DDBJ whole genome shotgun (WGS) entry which is preliminary data.</text>
</comment>
<proteinExistence type="predicted"/>
<dbReference type="AlphaFoldDB" id="A0A9Q1K4J0"/>
<sequence length="234" mass="26087">MAFLLGIKKSQTKIGDLLCELGIFVVFLLTPGDGLVVWVSFGKQMRMLIFFLASFIMLLLNKSAMFLLGGLVAFTASLRGKKFKNVELISYLKTRSSLPWLRGLQNLNLSLIASEIPSLIMASVTLAALGMTLLGVTSKIASHVDFDTSDHLHILIKSNPNIDGQSWHKNPFENMWFTDLPRKDAVALASTSSHPNVVGLHHPRSFKSISPRSMSFNNYKEPFQQLRVNQPQIQ</sequence>
<dbReference type="Proteomes" id="UP001153076">
    <property type="component" value="Unassembled WGS sequence"/>
</dbReference>
<name>A0A9Q1K4J0_9CARY</name>
<gene>
    <name evidence="2" type="ORF">Cgig2_003205</name>
</gene>
<evidence type="ECO:0000256" key="1">
    <source>
        <dbReference type="SAM" id="Phobius"/>
    </source>
</evidence>
<accession>A0A9Q1K4J0</accession>
<reference evidence="2" key="1">
    <citation type="submission" date="2022-04" db="EMBL/GenBank/DDBJ databases">
        <title>Carnegiea gigantea Genome sequencing and assembly v2.</title>
        <authorList>
            <person name="Copetti D."/>
            <person name="Sanderson M.J."/>
            <person name="Burquez A."/>
            <person name="Wojciechowski M.F."/>
        </authorList>
    </citation>
    <scope>NUCLEOTIDE SEQUENCE</scope>
    <source>
        <strain evidence="2">SGP5-SGP5p</strain>
        <tissue evidence="2">Aerial part</tissue>
    </source>
</reference>
<keyword evidence="1" id="KW-1133">Transmembrane helix</keyword>
<keyword evidence="3" id="KW-1185">Reference proteome</keyword>
<feature type="transmembrane region" description="Helical" evidence="1">
    <location>
        <begin position="47"/>
        <end position="74"/>
    </location>
</feature>
<keyword evidence="1" id="KW-0472">Membrane</keyword>